<evidence type="ECO:0000313" key="2">
    <source>
        <dbReference type="Proteomes" id="UP001604336"/>
    </source>
</evidence>
<dbReference type="Proteomes" id="UP001604336">
    <property type="component" value="Unassembled WGS sequence"/>
</dbReference>
<name>A0ABD1RE21_9LAMI</name>
<organism evidence="1 2">
    <name type="scientific">Abeliophyllum distichum</name>
    <dbReference type="NCBI Taxonomy" id="126358"/>
    <lineage>
        <taxon>Eukaryota</taxon>
        <taxon>Viridiplantae</taxon>
        <taxon>Streptophyta</taxon>
        <taxon>Embryophyta</taxon>
        <taxon>Tracheophyta</taxon>
        <taxon>Spermatophyta</taxon>
        <taxon>Magnoliopsida</taxon>
        <taxon>eudicotyledons</taxon>
        <taxon>Gunneridae</taxon>
        <taxon>Pentapetalae</taxon>
        <taxon>asterids</taxon>
        <taxon>lamiids</taxon>
        <taxon>Lamiales</taxon>
        <taxon>Oleaceae</taxon>
        <taxon>Forsythieae</taxon>
        <taxon>Abeliophyllum</taxon>
    </lineage>
</organism>
<accession>A0ABD1RE21</accession>
<evidence type="ECO:0000313" key="1">
    <source>
        <dbReference type="EMBL" id="KAL2486657.1"/>
    </source>
</evidence>
<proteinExistence type="predicted"/>
<protein>
    <submittedName>
        <fullName evidence="1">Uncharacterized protein</fullName>
    </submittedName>
</protein>
<dbReference type="AlphaFoldDB" id="A0ABD1RE21"/>
<gene>
    <name evidence="1" type="ORF">Adt_31413</name>
</gene>
<keyword evidence="2" id="KW-1185">Reference proteome</keyword>
<comment type="caution">
    <text evidence="1">The sequence shown here is derived from an EMBL/GenBank/DDBJ whole genome shotgun (WGS) entry which is preliminary data.</text>
</comment>
<sequence>MLVIEEKVLHDLEKFEKCATDRDHDKKKAVADVQSLLDKTTTVSKKKDSEITHLHKELDQLHKKLEIADDKAITRYKMSVEYKSSLHMYDAESLKAAIKMTKEWFVDDHFGDKSR</sequence>
<dbReference type="EMBL" id="JBFOLK010000009">
    <property type="protein sequence ID" value="KAL2486657.1"/>
    <property type="molecule type" value="Genomic_DNA"/>
</dbReference>
<reference evidence="2" key="1">
    <citation type="submission" date="2024-07" db="EMBL/GenBank/DDBJ databases">
        <title>Two chromosome-level genome assemblies of Korean endemic species Abeliophyllum distichum and Forsythia ovata (Oleaceae).</title>
        <authorList>
            <person name="Jang H."/>
        </authorList>
    </citation>
    <scope>NUCLEOTIDE SEQUENCE [LARGE SCALE GENOMIC DNA]</scope>
</reference>